<dbReference type="EMBL" id="JBDODL010000413">
    <property type="protein sequence ID" value="MES1919828.1"/>
    <property type="molecule type" value="Genomic_DNA"/>
</dbReference>
<sequence>MTEKKKEQTEKDFEYEKLISDDELVYNIRMSNFIKFDKNPFRFNENGKKVDFDSNKDENGNFVLRWRNNFKNDKFFKESNSRFVEWSDGSKQLVIGTKAFNVSTESLPKKSYLFLRKEKDKHILLKSISKQLIVQSTLKRLKQ</sequence>
<dbReference type="PANTHER" id="PTHR23146:SF0">
    <property type="entry name" value="RNA POLYMERASE-ASSOCIATED PROTEIN LEO1"/>
    <property type="match status" value="1"/>
</dbReference>
<keyword evidence="2" id="KW-1185">Reference proteome</keyword>
<dbReference type="PANTHER" id="PTHR23146">
    <property type="entry name" value="LEO1 PROTEIN"/>
    <property type="match status" value="1"/>
</dbReference>
<organism evidence="1 2">
    <name type="scientific">Bonamia ostreae</name>
    <dbReference type="NCBI Taxonomy" id="126728"/>
    <lineage>
        <taxon>Eukaryota</taxon>
        <taxon>Sar</taxon>
        <taxon>Rhizaria</taxon>
        <taxon>Endomyxa</taxon>
        <taxon>Ascetosporea</taxon>
        <taxon>Haplosporida</taxon>
        <taxon>Bonamia</taxon>
    </lineage>
</organism>
<accession>A0ABV2AJJ4</accession>
<name>A0ABV2AJJ4_9EUKA</name>
<evidence type="ECO:0000313" key="2">
    <source>
        <dbReference type="Proteomes" id="UP001439008"/>
    </source>
</evidence>
<gene>
    <name evidence="1" type="ORF">MHBO_001588</name>
</gene>
<reference evidence="1 2" key="1">
    <citation type="journal article" date="2024" name="BMC Biol.">
        <title>Comparative genomics of Ascetosporea gives new insight into the evolutionary basis for animal parasitism in Rhizaria.</title>
        <authorList>
            <person name="Hiltunen Thoren M."/>
            <person name="Onut-Brannstrom I."/>
            <person name="Alfjorden A."/>
            <person name="Peckova H."/>
            <person name="Swords F."/>
            <person name="Hooper C."/>
            <person name="Holzer A.S."/>
            <person name="Bass D."/>
            <person name="Burki F."/>
        </authorList>
    </citation>
    <scope>NUCLEOTIDE SEQUENCE [LARGE SCALE GENOMIC DNA]</scope>
    <source>
        <strain evidence="1">20-A016</strain>
    </source>
</reference>
<dbReference type="InterPro" id="IPR007149">
    <property type="entry name" value="Leo1"/>
</dbReference>
<dbReference type="Proteomes" id="UP001439008">
    <property type="component" value="Unassembled WGS sequence"/>
</dbReference>
<dbReference type="Pfam" id="PF04004">
    <property type="entry name" value="Leo1"/>
    <property type="match status" value="1"/>
</dbReference>
<protein>
    <submittedName>
        <fullName evidence="1">Uncharacterized protein</fullName>
    </submittedName>
</protein>
<proteinExistence type="predicted"/>
<comment type="caution">
    <text evidence="1">The sequence shown here is derived from an EMBL/GenBank/DDBJ whole genome shotgun (WGS) entry which is preliminary data.</text>
</comment>
<evidence type="ECO:0000313" key="1">
    <source>
        <dbReference type="EMBL" id="MES1919828.1"/>
    </source>
</evidence>